<accession>A0A1W1D3P2</accession>
<dbReference type="InterPro" id="IPR005122">
    <property type="entry name" value="Uracil-DNA_glycosylase-like"/>
</dbReference>
<dbReference type="Gene3D" id="3.40.470.10">
    <property type="entry name" value="Uracil-DNA glycosylase-like domain"/>
    <property type="match status" value="1"/>
</dbReference>
<protein>
    <recommendedName>
        <fullName evidence="1">Uracil-DNA glycosylase-like domain-containing protein</fullName>
    </recommendedName>
</protein>
<dbReference type="EMBL" id="FPHP01000023">
    <property type="protein sequence ID" value="SFV75255.1"/>
    <property type="molecule type" value="Genomic_DNA"/>
</dbReference>
<reference evidence="2" key="1">
    <citation type="submission" date="2016-10" db="EMBL/GenBank/DDBJ databases">
        <authorList>
            <person name="de Groot N.N."/>
        </authorList>
    </citation>
    <scope>NUCLEOTIDE SEQUENCE</scope>
</reference>
<evidence type="ECO:0000313" key="2">
    <source>
        <dbReference type="EMBL" id="SFV75255.1"/>
    </source>
</evidence>
<gene>
    <name evidence="2" type="ORF">MNB_SM-3-734</name>
</gene>
<sequence>MTKQLFPNLSRYFVPDIVYEDTKIIFVLESPHIQEVKMGYPVAGKSGYDMSNVLFGINEAFGKLVFEQKIKNIGIINVCNYPLQHSAYNEMYDEVVFFEKIRQNPNKRRYDKEGINDTLLKIMDDFYKRLVIHKDKKIVLCGRFAQNAFYNLFDTNEFQAVLFVPHPSFNNWKKEKYQEQIQLLKRFII</sequence>
<organism evidence="2">
    <name type="scientific">hydrothermal vent metagenome</name>
    <dbReference type="NCBI Taxonomy" id="652676"/>
    <lineage>
        <taxon>unclassified sequences</taxon>
        <taxon>metagenomes</taxon>
        <taxon>ecological metagenomes</taxon>
    </lineage>
</organism>
<dbReference type="SUPFAM" id="SSF52141">
    <property type="entry name" value="Uracil-DNA glycosylase-like"/>
    <property type="match status" value="1"/>
</dbReference>
<dbReference type="InterPro" id="IPR036895">
    <property type="entry name" value="Uracil-DNA_glycosylase-like_sf"/>
</dbReference>
<name>A0A1W1D3P2_9ZZZZ</name>
<evidence type="ECO:0000259" key="1">
    <source>
        <dbReference type="Pfam" id="PF03167"/>
    </source>
</evidence>
<proteinExistence type="predicted"/>
<dbReference type="AlphaFoldDB" id="A0A1W1D3P2"/>
<dbReference type="Pfam" id="PF03167">
    <property type="entry name" value="UDG"/>
    <property type="match status" value="1"/>
</dbReference>
<feature type="domain" description="Uracil-DNA glycosylase-like" evidence="1">
    <location>
        <begin position="20"/>
        <end position="177"/>
    </location>
</feature>